<dbReference type="EMBL" id="SMZQ01000005">
    <property type="protein sequence ID" value="TDL37291.1"/>
    <property type="molecule type" value="Genomic_DNA"/>
</dbReference>
<dbReference type="SUPFAM" id="SSF54826">
    <property type="entry name" value="Enolase N-terminal domain-like"/>
    <property type="match status" value="1"/>
</dbReference>
<dbReference type="EC" id="4.2.1.68" evidence="3"/>
<accession>A0A4R5XZ89</accession>
<dbReference type="SMART" id="SM00922">
    <property type="entry name" value="MR_MLE"/>
    <property type="match status" value="1"/>
</dbReference>
<dbReference type="SUPFAM" id="SSF51604">
    <property type="entry name" value="Enolase C-terminal domain-like"/>
    <property type="match status" value="1"/>
</dbReference>
<dbReference type="STRING" id="683150.G205_03196"/>
<keyword evidence="5" id="KW-0460">Magnesium</keyword>
<evidence type="ECO:0000256" key="5">
    <source>
        <dbReference type="ARBA" id="ARBA00022842"/>
    </source>
</evidence>
<keyword evidence="6" id="KW-0456">Lyase</keyword>
<dbReference type="AlphaFoldDB" id="A0A4R5XZ89"/>
<evidence type="ECO:0000256" key="4">
    <source>
        <dbReference type="ARBA" id="ARBA00022723"/>
    </source>
</evidence>
<dbReference type="GO" id="GO:0050023">
    <property type="term" value="F:L-fuconate dehydratase activity"/>
    <property type="evidence" value="ECO:0007669"/>
    <property type="project" value="UniProtKB-EC"/>
</dbReference>
<protein>
    <recommendedName>
        <fullName evidence="3">L-fuconate dehydratase</fullName>
        <ecNumber evidence="3">4.2.1.68</ecNumber>
    </recommendedName>
</protein>
<dbReference type="SFLD" id="SFLDS00001">
    <property type="entry name" value="Enolase"/>
    <property type="match status" value="1"/>
</dbReference>
<dbReference type="SFLD" id="SFLDF00111">
    <property type="entry name" value="L-fuconate_dehydratase"/>
    <property type="match status" value="1"/>
</dbReference>
<gene>
    <name evidence="8" type="ORF">E2R57_11120</name>
</gene>
<dbReference type="RefSeq" id="WP_133349054.1">
    <property type="nucleotide sequence ID" value="NZ_SMZQ01000005.1"/>
</dbReference>
<dbReference type="InterPro" id="IPR029017">
    <property type="entry name" value="Enolase-like_N"/>
</dbReference>
<reference evidence="8 9" key="1">
    <citation type="submission" date="2019-03" db="EMBL/GenBank/DDBJ databases">
        <title>Genome Sequencing and Assembly of Various Microbes Isolated from Partially Reclaimed Soil and Acid Mine Drainage (AMD) Site.</title>
        <authorList>
            <person name="Steinbock B."/>
            <person name="Bechtold R."/>
            <person name="Sevigny J.L."/>
            <person name="Thomas D."/>
            <person name="Cuthill L.R."/>
            <person name="Aveiro Johannsen E.J."/>
            <person name="Thomas K."/>
            <person name="Ghosh A."/>
        </authorList>
    </citation>
    <scope>NUCLEOTIDE SEQUENCE [LARGE SCALE GENOMIC DNA]</scope>
    <source>
        <strain evidence="8 9">S-A1</strain>
    </source>
</reference>
<dbReference type="Pfam" id="PF02746">
    <property type="entry name" value="MR_MLE_N"/>
    <property type="match status" value="1"/>
</dbReference>
<dbReference type="PANTHER" id="PTHR13794">
    <property type="entry name" value="ENOLASE SUPERFAMILY, MANDELATE RACEMASE"/>
    <property type="match status" value="1"/>
</dbReference>
<evidence type="ECO:0000313" key="9">
    <source>
        <dbReference type="Proteomes" id="UP000294621"/>
    </source>
</evidence>
<evidence type="ECO:0000313" key="8">
    <source>
        <dbReference type="EMBL" id="TDL37291.1"/>
    </source>
</evidence>
<dbReference type="InterPro" id="IPR034610">
    <property type="entry name" value="L-fuconate_dehydratase"/>
</dbReference>
<dbReference type="Pfam" id="PF13378">
    <property type="entry name" value="MR_MLE_C"/>
    <property type="match status" value="1"/>
</dbReference>
<name>A0A4R5XZ89_9MICC</name>
<dbReference type="OrthoDB" id="9796450at2"/>
<dbReference type="GO" id="GO:0016052">
    <property type="term" value="P:carbohydrate catabolic process"/>
    <property type="evidence" value="ECO:0007669"/>
    <property type="project" value="InterPro"/>
</dbReference>
<dbReference type="SFLD" id="SFLDG00179">
    <property type="entry name" value="mandelate_racemase"/>
    <property type="match status" value="1"/>
</dbReference>
<dbReference type="GO" id="GO:0009063">
    <property type="term" value="P:amino acid catabolic process"/>
    <property type="evidence" value="ECO:0007669"/>
    <property type="project" value="InterPro"/>
</dbReference>
<dbReference type="InterPro" id="IPR013341">
    <property type="entry name" value="Mandelate_racemase_N_dom"/>
</dbReference>
<dbReference type="InterPro" id="IPR046945">
    <property type="entry name" value="RHMD-like"/>
</dbReference>
<dbReference type="InterPro" id="IPR029065">
    <property type="entry name" value="Enolase_C-like"/>
</dbReference>
<dbReference type="GO" id="GO:0000287">
    <property type="term" value="F:magnesium ion binding"/>
    <property type="evidence" value="ECO:0007669"/>
    <property type="project" value="TreeGrafter"/>
</dbReference>
<dbReference type="PROSITE" id="PS00909">
    <property type="entry name" value="MR_MLE_2"/>
    <property type="match status" value="1"/>
</dbReference>
<dbReference type="CDD" id="cd03324">
    <property type="entry name" value="rTSbeta_L-fuconate_dehydratase"/>
    <property type="match status" value="1"/>
</dbReference>
<evidence type="ECO:0000256" key="3">
    <source>
        <dbReference type="ARBA" id="ARBA00013142"/>
    </source>
</evidence>
<proteinExistence type="predicted"/>
<dbReference type="InterPro" id="IPR013342">
    <property type="entry name" value="Mandelate_racemase_C"/>
</dbReference>
<dbReference type="InterPro" id="IPR036849">
    <property type="entry name" value="Enolase-like_C_sf"/>
</dbReference>
<dbReference type="Gene3D" id="3.20.20.120">
    <property type="entry name" value="Enolase-like C-terminal domain"/>
    <property type="match status" value="1"/>
</dbReference>
<organism evidence="8 9">
    <name type="scientific">Arthrobacter nitrophenolicus</name>
    <dbReference type="NCBI Taxonomy" id="683150"/>
    <lineage>
        <taxon>Bacteria</taxon>
        <taxon>Bacillati</taxon>
        <taxon>Actinomycetota</taxon>
        <taxon>Actinomycetes</taxon>
        <taxon>Micrococcales</taxon>
        <taxon>Micrococcaceae</taxon>
        <taxon>Arthrobacter</taxon>
    </lineage>
</organism>
<evidence type="ECO:0000259" key="7">
    <source>
        <dbReference type="SMART" id="SM00922"/>
    </source>
</evidence>
<keyword evidence="4" id="KW-0479">Metal-binding</keyword>
<evidence type="ECO:0000256" key="1">
    <source>
        <dbReference type="ARBA" id="ARBA00001737"/>
    </source>
</evidence>
<feature type="domain" description="Mandelate racemase/muconate lactonizing enzyme C-terminal" evidence="7">
    <location>
        <begin position="197"/>
        <end position="292"/>
    </location>
</feature>
<comment type="cofactor">
    <cofactor evidence="2">
        <name>Mg(2+)</name>
        <dbReference type="ChEBI" id="CHEBI:18420"/>
    </cofactor>
</comment>
<dbReference type="InterPro" id="IPR018110">
    <property type="entry name" value="Mandel_Rmase/mucon_lact_enz_CS"/>
</dbReference>
<evidence type="ECO:0000256" key="2">
    <source>
        <dbReference type="ARBA" id="ARBA00001946"/>
    </source>
</evidence>
<dbReference type="PANTHER" id="PTHR13794:SF58">
    <property type="entry name" value="MITOCHONDRIAL ENOLASE SUPERFAMILY MEMBER 1"/>
    <property type="match status" value="1"/>
</dbReference>
<sequence>MPSITSIKTQDVRFPTSLELDGSDAVNVDPDYSAAYVVIRTDAGDEGHGFVFSCGRGNEILTAAIDAYARLLLGRDIDELIYDLGAASKLLIHDSQLRWLGPEKGVTQMACGALVSALWDIRARRENKPLWLLLSEMTPEELVSVVDFTHIRDALSPEEALDILRAGQAGKAERIAALKADGFPAYTTSPGWLGYSDEKLVRLSKEAAADGFSMIKLKVGGDINDDRRRMALAREAVGDLPIAIDANQRWEVSEAIDWVNQLAEFNPYWIEEPTSTDDILGHADIRKGVAPVRVATGEAVASRIIFKQLLQAGAIDVLQLDSTRVGGVSENIAILLLAAKFGVPVCPHAGGVGLCELVQHFSFFDYAVVGRSQENRMIEFVDHLHEHFAEPVRIVGGRYTAPVMPGTGAEMLTASRARWEFPAGAGWQEVGNRAAVTGGSLAAAGTGR</sequence>
<dbReference type="Proteomes" id="UP000294621">
    <property type="component" value="Unassembled WGS sequence"/>
</dbReference>
<comment type="caution">
    <text evidence="8">The sequence shown here is derived from an EMBL/GenBank/DDBJ whole genome shotgun (WGS) entry which is preliminary data.</text>
</comment>
<dbReference type="Gene3D" id="3.30.390.10">
    <property type="entry name" value="Enolase-like, N-terminal domain"/>
    <property type="match status" value="1"/>
</dbReference>
<comment type="catalytic activity">
    <reaction evidence="1">
        <text>L-fuconate = 2-dehydro-3-deoxy-L-fuconate + H2O</text>
        <dbReference type="Rhea" id="RHEA:22772"/>
        <dbReference type="ChEBI" id="CHEBI:15377"/>
        <dbReference type="ChEBI" id="CHEBI:21291"/>
        <dbReference type="ChEBI" id="CHEBI:37448"/>
        <dbReference type="EC" id="4.2.1.68"/>
    </reaction>
</comment>
<evidence type="ECO:0000256" key="6">
    <source>
        <dbReference type="ARBA" id="ARBA00023239"/>
    </source>
</evidence>